<feature type="domain" description="C2H2-type" evidence="2">
    <location>
        <begin position="64"/>
        <end position="92"/>
    </location>
</feature>
<dbReference type="PROSITE" id="PS00028">
    <property type="entry name" value="ZINC_FINGER_C2H2_1"/>
    <property type="match status" value="5"/>
</dbReference>
<keyword evidence="1" id="KW-0479">Metal-binding</keyword>
<comment type="caution">
    <text evidence="3">The sequence shown here is derived from an EMBL/GenBank/DDBJ whole genome shotgun (WGS) entry which is preliminary data.</text>
</comment>
<evidence type="ECO:0000313" key="4">
    <source>
        <dbReference type="Proteomes" id="UP001497623"/>
    </source>
</evidence>
<dbReference type="PANTHER" id="PTHR33936:SF24">
    <property type="entry name" value="C2H2-TYPE DOMAIN-CONTAINING PROTEIN"/>
    <property type="match status" value="1"/>
</dbReference>
<reference evidence="3 4" key="1">
    <citation type="submission" date="2024-05" db="EMBL/GenBank/DDBJ databases">
        <authorList>
            <person name="Wallberg A."/>
        </authorList>
    </citation>
    <scope>NUCLEOTIDE SEQUENCE [LARGE SCALE GENOMIC DNA]</scope>
</reference>
<dbReference type="SUPFAM" id="SSF57667">
    <property type="entry name" value="beta-beta-alpha zinc fingers"/>
    <property type="match status" value="3"/>
</dbReference>
<organism evidence="3 4">
    <name type="scientific">Meganyctiphanes norvegica</name>
    <name type="common">Northern krill</name>
    <name type="synonym">Thysanopoda norvegica</name>
    <dbReference type="NCBI Taxonomy" id="48144"/>
    <lineage>
        <taxon>Eukaryota</taxon>
        <taxon>Metazoa</taxon>
        <taxon>Ecdysozoa</taxon>
        <taxon>Arthropoda</taxon>
        <taxon>Crustacea</taxon>
        <taxon>Multicrustacea</taxon>
        <taxon>Malacostraca</taxon>
        <taxon>Eumalacostraca</taxon>
        <taxon>Eucarida</taxon>
        <taxon>Euphausiacea</taxon>
        <taxon>Euphausiidae</taxon>
        <taxon>Meganyctiphanes</taxon>
    </lineage>
</organism>
<name>A0AAV2RVL2_MEGNR</name>
<feature type="domain" description="C2H2-type" evidence="2">
    <location>
        <begin position="15"/>
        <end position="43"/>
    </location>
</feature>
<keyword evidence="1" id="KW-0863">Zinc-finger</keyword>
<feature type="domain" description="C2H2-type" evidence="2">
    <location>
        <begin position="99"/>
        <end position="126"/>
    </location>
</feature>
<dbReference type="AlphaFoldDB" id="A0AAV2RVL2"/>
<dbReference type="SMART" id="SM00355">
    <property type="entry name" value="ZnF_C2H2"/>
    <property type="match status" value="6"/>
</dbReference>
<accession>A0AAV2RVL2</accession>
<feature type="domain" description="C2H2-type" evidence="2">
    <location>
        <begin position="129"/>
        <end position="152"/>
    </location>
</feature>
<dbReference type="Proteomes" id="UP001497623">
    <property type="component" value="Unassembled WGS sequence"/>
</dbReference>
<gene>
    <name evidence="3" type="ORF">MNOR_LOCUS29093</name>
</gene>
<sequence length="373" mass="44324">RKNKPTSLIHKTKKFVCTHCKCKYKIFSSLQRHIKSKHKGKTVNKTTNDNIQYEEKSLVRHETFDCQYCNMKFRYQNSLKKHIRKYHQNNMVDSEIVKNVCNICGKKYSNEKATKMHIKRHHYESNIIYECNICYKVFKLKKSLKLHKKHIHPDLYSEAQSHVDQKLHNGTDEEKHGIEVIVVKSNEPELITIVIENDKSYVIDTEPIKCQECDQIFKTKLTLKRHMISIHSLQTAPQSKTIKCSLNNCNQLFVTLKELRTHLMDLEVNGGHNYPIEKEELVFSNMTEFKQWKGDQEEHSDTRYYKHRSVRKNKDGSYRSTYHCSRSGNYCFKGTHKRNTKTKDNQAQLYRRFINRYFQNGSLLCSNHGYFLT</sequence>
<dbReference type="GO" id="GO:0008270">
    <property type="term" value="F:zinc ion binding"/>
    <property type="evidence" value="ECO:0007669"/>
    <property type="project" value="UniProtKB-KW"/>
</dbReference>
<evidence type="ECO:0000256" key="1">
    <source>
        <dbReference type="PROSITE-ProRule" id="PRU00042"/>
    </source>
</evidence>
<dbReference type="InterPro" id="IPR013087">
    <property type="entry name" value="Znf_C2H2_type"/>
</dbReference>
<keyword evidence="4" id="KW-1185">Reference proteome</keyword>
<dbReference type="PANTHER" id="PTHR33936">
    <property type="entry name" value="PROTEIN CBG17840"/>
    <property type="match status" value="1"/>
</dbReference>
<feature type="non-terminal residue" evidence="3">
    <location>
        <position position="373"/>
    </location>
</feature>
<evidence type="ECO:0000259" key="2">
    <source>
        <dbReference type="PROSITE" id="PS50157"/>
    </source>
</evidence>
<dbReference type="InterPro" id="IPR052797">
    <property type="entry name" value="RegFact_GeneExpr_CellDeath"/>
</dbReference>
<protein>
    <recommendedName>
        <fullName evidence="2">C2H2-type domain-containing protein</fullName>
    </recommendedName>
</protein>
<dbReference type="InterPro" id="IPR036236">
    <property type="entry name" value="Znf_C2H2_sf"/>
</dbReference>
<proteinExistence type="predicted"/>
<dbReference type="Gene3D" id="3.30.160.60">
    <property type="entry name" value="Classic Zinc Finger"/>
    <property type="match status" value="3"/>
</dbReference>
<dbReference type="Pfam" id="PF00096">
    <property type="entry name" value="zf-C2H2"/>
    <property type="match status" value="4"/>
</dbReference>
<feature type="domain" description="C2H2-type" evidence="2">
    <location>
        <begin position="208"/>
        <end position="236"/>
    </location>
</feature>
<dbReference type="EMBL" id="CAXKWB010033148">
    <property type="protein sequence ID" value="CAL4142308.1"/>
    <property type="molecule type" value="Genomic_DNA"/>
</dbReference>
<dbReference type="PROSITE" id="PS50157">
    <property type="entry name" value="ZINC_FINGER_C2H2_2"/>
    <property type="match status" value="5"/>
</dbReference>
<evidence type="ECO:0000313" key="3">
    <source>
        <dbReference type="EMBL" id="CAL4142308.1"/>
    </source>
</evidence>
<keyword evidence="1" id="KW-0862">Zinc</keyword>
<feature type="non-terminal residue" evidence="3">
    <location>
        <position position="1"/>
    </location>
</feature>